<dbReference type="Proteomes" id="UP000034581">
    <property type="component" value="Unassembled WGS sequence"/>
</dbReference>
<dbReference type="InterPro" id="IPR050190">
    <property type="entry name" value="UPF0213_domain"/>
</dbReference>
<comment type="similarity">
    <text evidence="1">Belongs to the UPF0213 family.</text>
</comment>
<comment type="caution">
    <text evidence="3">The sequence shown here is derived from an EMBL/GenBank/DDBJ whole genome shotgun (WGS) entry which is preliminary data.</text>
</comment>
<dbReference type="STRING" id="1618350.UR67_C0003G0062"/>
<dbReference type="SUPFAM" id="SSF82771">
    <property type="entry name" value="GIY-YIG endonuclease"/>
    <property type="match status" value="1"/>
</dbReference>
<proteinExistence type="inferred from homology"/>
<sequence length="103" mass="12344">MIFLNNMNNFSWYVYIITNHTNSVLYTGITNDLERRIEEHTKGIIKSSFSKKYKLYKLIWMEEFNSPTEAIEVEKKIKGWKREKKISLIKTINPNFNNLFMSS</sequence>
<dbReference type="SMART" id="SM00465">
    <property type="entry name" value="GIYc"/>
    <property type="match status" value="1"/>
</dbReference>
<feature type="domain" description="GIY-YIG" evidence="2">
    <location>
        <begin position="10"/>
        <end position="87"/>
    </location>
</feature>
<evidence type="ECO:0000313" key="4">
    <source>
        <dbReference type="Proteomes" id="UP000034581"/>
    </source>
</evidence>
<evidence type="ECO:0000256" key="1">
    <source>
        <dbReference type="ARBA" id="ARBA00007435"/>
    </source>
</evidence>
<evidence type="ECO:0000313" key="3">
    <source>
        <dbReference type="EMBL" id="KKP69784.1"/>
    </source>
</evidence>
<dbReference type="PROSITE" id="PS50164">
    <property type="entry name" value="GIY_YIG"/>
    <property type="match status" value="1"/>
</dbReference>
<dbReference type="Gene3D" id="3.40.1440.10">
    <property type="entry name" value="GIY-YIG endonuclease"/>
    <property type="match status" value="1"/>
</dbReference>
<dbReference type="InterPro" id="IPR035901">
    <property type="entry name" value="GIY-YIG_endonuc_sf"/>
</dbReference>
<dbReference type="Pfam" id="PF01541">
    <property type="entry name" value="GIY-YIG"/>
    <property type="match status" value="1"/>
</dbReference>
<dbReference type="InterPro" id="IPR000305">
    <property type="entry name" value="GIY-YIG_endonuc"/>
</dbReference>
<name>A0A0G0BJW2_UNCC3</name>
<protein>
    <recommendedName>
        <fullName evidence="2">GIY-YIG domain-containing protein</fullName>
    </recommendedName>
</protein>
<dbReference type="PANTHER" id="PTHR34477:SF5">
    <property type="entry name" value="BSL5627 PROTEIN"/>
    <property type="match status" value="1"/>
</dbReference>
<dbReference type="CDD" id="cd10448">
    <property type="entry name" value="GIY-YIG_unchar_3"/>
    <property type="match status" value="1"/>
</dbReference>
<dbReference type="AlphaFoldDB" id="A0A0G0BJW2"/>
<reference evidence="3 4" key="1">
    <citation type="journal article" date="2015" name="Nature">
        <title>rRNA introns, odd ribosomes, and small enigmatic genomes across a large radiation of phyla.</title>
        <authorList>
            <person name="Brown C.T."/>
            <person name="Hug L.A."/>
            <person name="Thomas B.C."/>
            <person name="Sharon I."/>
            <person name="Castelle C.J."/>
            <person name="Singh A."/>
            <person name="Wilkins M.J."/>
            <person name="Williams K.H."/>
            <person name="Banfield J.F."/>
        </authorList>
    </citation>
    <scope>NUCLEOTIDE SEQUENCE [LARGE SCALE GENOMIC DNA]</scope>
</reference>
<dbReference type="PANTHER" id="PTHR34477">
    <property type="entry name" value="UPF0213 PROTEIN YHBQ"/>
    <property type="match status" value="1"/>
</dbReference>
<dbReference type="EMBL" id="LBQB01000003">
    <property type="protein sequence ID" value="KKP69784.1"/>
    <property type="molecule type" value="Genomic_DNA"/>
</dbReference>
<organism evidence="3 4">
    <name type="scientific">candidate division CPR3 bacterium GW2011_GWF2_35_18</name>
    <dbReference type="NCBI Taxonomy" id="1618350"/>
    <lineage>
        <taxon>Bacteria</taxon>
        <taxon>Bacteria division CPR3</taxon>
    </lineage>
</organism>
<evidence type="ECO:0000259" key="2">
    <source>
        <dbReference type="PROSITE" id="PS50164"/>
    </source>
</evidence>
<accession>A0A0G0BJW2</accession>
<gene>
    <name evidence="3" type="ORF">UR67_C0003G0062</name>
</gene>